<dbReference type="PROSITE" id="PS51084">
    <property type="entry name" value="HIT_2"/>
    <property type="match status" value="1"/>
</dbReference>
<dbReference type="InterPro" id="IPR001310">
    <property type="entry name" value="Histidine_triad_HIT"/>
</dbReference>
<dbReference type="InterPro" id="IPR036265">
    <property type="entry name" value="HIT-like_sf"/>
</dbReference>
<dbReference type="Proteomes" id="UP000004594">
    <property type="component" value="Unassembled WGS sequence"/>
</dbReference>
<dbReference type="OrthoDB" id="9784774at2"/>
<dbReference type="PRINTS" id="PR00332">
    <property type="entry name" value="HISTRIAD"/>
</dbReference>
<evidence type="ECO:0000256" key="1">
    <source>
        <dbReference type="PIRSR" id="PIRSR601310-1"/>
    </source>
</evidence>
<dbReference type="CDD" id="cd01276">
    <property type="entry name" value="PKCI_related"/>
    <property type="match status" value="1"/>
</dbReference>
<dbReference type="SUPFAM" id="SSF54197">
    <property type="entry name" value="HIT-like"/>
    <property type="match status" value="1"/>
</dbReference>
<gene>
    <name evidence="5" type="ORF">HMPREF9220_0824</name>
</gene>
<dbReference type="GO" id="GO:0003824">
    <property type="term" value="F:catalytic activity"/>
    <property type="evidence" value="ECO:0007669"/>
    <property type="project" value="InterPro"/>
</dbReference>
<evidence type="ECO:0000313" key="5">
    <source>
        <dbReference type="EMBL" id="EFR43116.1"/>
    </source>
</evidence>
<evidence type="ECO:0000313" key="6">
    <source>
        <dbReference type="Proteomes" id="UP000004594"/>
    </source>
</evidence>
<reference evidence="5 6" key="1">
    <citation type="submission" date="2010-11" db="EMBL/GenBank/DDBJ databases">
        <authorList>
            <person name="Durkin A.S."/>
            <person name="Madupu R."/>
            <person name="Torralba M."/>
            <person name="Gillis M."/>
            <person name="Methe B."/>
            <person name="Sutton G."/>
            <person name="Nelson K.E."/>
        </authorList>
    </citation>
    <scope>NUCLEOTIDE SEQUENCE [LARGE SCALE GENOMIC DNA]</scope>
    <source>
        <strain evidence="5 6">UPII 345-E</strain>
    </source>
</reference>
<sequence>MDNCLFCKIAAGEIPSTKVYEDEKWFAFKDIQPCAPVHILVIPKTHVKNILDINTKSNEIFSDFFLKIKEIAENADLGKNGFRLVMNTGEKAGQTVFHFHAHIIGGKDMGWPPFPEAVKH</sequence>
<proteinExistence type="predicted"/>
<feature type="short sequence motif" description="Histidine triad motif" evidence="2 3">
    <location>
        <begin position="98"/>
        <end position="102"/>
    </location>
</feature>
<dbReference type="EMBL" id="AENT01000010">
    <property type="protein sequence ID" value="EFR43116.1"/>
    <property type="molecule type" value="Genomic_DNA"/>
</dbReference>
<feature type="active site" description="Tele-AMP-histidine intermediate" evidence="1">
    <location>
        <position position="100"/>
    </location>
</feature>
<dbReference type="RefSeq" id="WP_007554190.1">
    <property type="nucleotide sequence ID" value="NZ_AENT01000010.1"/>
</dbReference>
<dbReference type="PANTHER" id="PTHR23089">
    <property type="entry name" value="HISTIDINE TRIAD HIT PROTEIN"/>
    <property type="match status" value="1"/>
</dbReference>
<name>E4L7Y3_9FIRM</name>
<dbReference type="AlphaFoldDB" id="E4L7Y3"/>
<organism evidence="5 6">
    <name type="scientific">Dialister micraerophilus UPII 345-E</name>
    <dbReference type="NCBI Taxonomy" id="910314"/>
    <lineage>
        <taxon>Bacteria</taxon>
        <taxon>Bacillati</taxon>
        <taxon>Bacillota</taxon>
        <taxon>Negativicutes</taxon>
        <taxon>Veillonellales</taxon>
        <taxon>Veillonellaceae</taxon>
        <taxon>Dialister</taxon>
    </lineage>
</organism>
<evidence type="ECO:0000256" key="2">
    <source>
        <dbReference type="PIRSR" id="PIRSR601310-3"/>
    </source>
</evidence>
<dbReference type="Pfam" id="PF01230">
    <property type="entry name" value="HIT"/>
    <property type="match status" value="1"/>
</dbReference>
<evidence type="ECO:0000256" key="3">
    <source>
        <dbReference type="PROSITE-ProRule" id="PRU00464"/>
    </source>
</evidence>
<feature type="domain" description="HIT" evidence="4">
    <location>
        <begin position="5"/>
        <end position="114"/>
    </location>
</feature>
<accession>E4L7Y3</accession>
<dbReference type="eggNOG" id="COG0537">
    <property type="taxonomic scope" value="Bacteria"/>
</dbReference>
<evidence type="ECO:0000259" key="4">
    <source>
        <dbReference type="PROSITE" id="PS51084"/>
    </source>
</evidence>
<comment type="caution">
    <text evidence="5">The sequence shown here is derived from an EMBL/GenBank/DDBJ whole genome shotgun (WGS) entry which is preliminary data.</text>
</comment>
<protein>
    <submittedName>
        <fullName evidence="5">Histidine triad domain protein</fullName>
    </submittedName>
</protein>
<dbReference type="Gene3D" id="3.30.428.10">
    <property type="entry name" value="HIT-like"/>
    <property type="match status" value="1"/>
</dbReference>
<dbReference type="InterPro" id="IPR011146">
    <property type="entry name" value="HIT-like"/>
</dbReference>